<proteinExistence type="inferred from homology"/>
<dbReference type="Pfam" id="PF00005">
    <property type="entry name" value="ABC_tran"/>
    <property type="match status" value="1"/>
</dbReference>
<reference evidence="7" key="1">
    <citation type="submission" date="2022-01" db="EMBL/GenBank/DDBJ databases">
        <title>Microbacterium eymi and Microbacterium rhizovicinus sp. nov., isolated from the rhizospheric soil of Elymus tsukushiensis, a plant native to the Dokdo Islands, Republic of Korea.</title>
        <authorList>
            <person name="Hwang Y.J."/>
        </authorList>
    </citation>
    <scope>NUCLEOTIDE SEQUENCE</scope>
    <source>
        <strain evidence="7">KUDC0405</strain>
    </source>
</reference>
<dbReference type="InterPro" id="IPR003439">
    <property type="entry name" value="ABC_transporter-like_ATP-bd"/>
</dbReference>
<dbReference type="RefSeq" id="WP_259611416.1">
    <property type="nucleotide sequence ID" value="NZ_CP091139.2"/>
</dbReference>
<gene>
    <name evidence="7" type="ORF">L2X98_31230</name>
</gene>
<dbReference type="Proteomes" id="UP001054811">
    <property type="component" value="Chromosome"/>
</dbReference>
<comment type="subcellular location">
    <subcellularLocation>
        <location evidence="1">Membrane</location>
    </subcellularLocation>
</comment>
<evidence type="ECO:0000313" key="7">
    <source>
        <dbReference type="EMBL" id="UUT34884.1"/>
    </source>
</evidence>
<evidence type="ECO:0000256" key="3">
    <source>
        <dbReference type="ARBA" id="ARBA00022448"/>
    </source>
</evidence>
<dbReference type="SUPFAM" id="SSF52540">
    <property type="entry name" value="P-loop containing nucleoside triphosphate hydrolases"/>
    <property type="match status" value="1"/>
</dbReference>
<protein>
    <submittedName>
        <fullName evidence="7">ATP-binding cassette domain-containing protein</fullName>
    </submittedName>
</protein>
<evidence type="ECO:0000256" key="5">
    <source>
        <dbReference type="ARBA" id="ARBA00023136"/>
    </source>
</evidence>
<keyword evidence="7" id="KW-0547">Nucleotide-binding</keyword>
<dbReference type="PANTHER" id="PTHR43297:SF2">
    <property type="entry name" value="DIPEPTIDE TRANSPORT ATP-BINDING PROTEIN DPPD"/>
    <property type="match status" value="1"/>
</dbReference>
<dbReference type="GO" id="GO:0005524">
    <property type="term" value="F:ATP binding"/>
    <property type="evidence" value="ECO:0007669"/>
    <property type="project" value="UniProtKB-KW"/>
</dbReference>
<dbReference type="InterPro" id="IPR050388">
    <property type="entry name" value="ABC_Ni/Peptide_Import"/>
</dbReference>
<name>A0ABY5NID1_9MICO</name>
<feature type="domain" description="ABC transporter" evidence="6">
    <location>
        <begin position="40"/>
        <end position="74"/>
    </location>
</feature>
<dbReference type="PANTHER" id="PTHR43297">
    <property type="entry name" value="OLIGOPEPTIDE TRANSPORT ATP-BINDING PROTEIN APPD"/>
    <property type="match status" value="1"/>
</dbReference>
<keyword evidence="4" id="KW-1003">Cell membrane</keyword>
<comment type="similarity">
    <text evidence="2">Belongs to the ABC transporter superfamily.</text>
</comment>
<evidence type="ECO:0000313" key="8">
    <source>
        <dbReference type="Proteomes" id="UP001054811"/>
    </source>
</evidence>
<accession>A0ABY5NID1</accession>
<evidence type="ECO:0000256" key="1">
    <source>
        <dbReference type="ARBA" id="ARBA00004370"/>
    </source>
</evidence>
<evidence type="ECO:0000256" key="4">
    <source>
        <dbReference type="ARBA" id="ARBA00022475"/>
    </source>
</evidence>
<sequence length="78" mass="8360">MTLLQGTPRETAPDQTEAVLVVDELRVTFSRAGRRVHAVNGLSYELKAGRMLAIIGESGSGKSVSVRALMGLLPRAPR</sequence>
<keyword evidence="8" id="KW-1185">Reference proteome</keyword>
<evidence type="ECO:0000259" key="6">
    <source>
        <dbReference type="Pfam" id="PF00005"/>
    </source>
</evidence>
<keyword evidence="3" id="KW-0813">Transport</keyword>
<dbReference type="InterPro" id="IPR027417">
    <property type="entry name" value="P-loop_NTPase"/>
</dbReference>
<dbReference type="Gene3D" id="3.40.50.300">
    <property type="entry name" value="P-loop containing nucleotide triphosphate hydrolases"/>
    <property type="match status" value="1"/>
</dbReference>
<keyword evidence="7" id="KW-0067">ATP-binding</keyword>
<evidence type="ECO:0000256" key="2">
    <source>
        <dbReference type="ARBA" id="ARBA00005417"/>
    </source>
</evidence>
<keyword evidence="5" id="KW-0472">Membrane</keyword>
<dbReference type="EMBL" id="CP091139">
    <property type="protein sequence ID" value="UUT34884.1"/>
    <property type="molecule type" value="Genomic_DNA"/>
</dbReference>
<organism evidence="7 8">
    <name type="scientific">Microbacterium elymi</name>
    <dbReference type="NCBI Taxonomy" id="2909587"/>
    <lineage>
        <taxon>Bacteria</taxon>
        <taxon>Bacillati</taxon>
        <taxon>Actinomycetota</taxon>
        <taxon>Actinomycetes</taxon>
        <taxon>Micrococcales</taxon>
        <taxon>Microbacteriaceae</taxon>
        <taxon>Microbacterium</taxon>
    </lineage>
</organism>